<reference evidence="2" key="2">
    <citation type="journal article" date="2000" name="Genome Res.">
        <title>Normalization and subtraction of cap-trapper-selected cDNAs to prepare full-length cDNA libraries for rapid discovery of new genes.</title>
        <authorList>
            <person name="Carninci P."/>
            <person name="Shibata Y."/>
            <person name="Hayatsu N."/>
            <person name="Sugahara Y."/>
            <person name="Shibata K."/>
            <person name="Itoh M."/>
            <person name="Konno H."/>
            <person name="Okazaki Y."/>
            <person name="Muramatsu M."/>
            <person name="Hayashizaki Y."/>
        </authorList>
    </citation>
    <scope>NUCLEOTIDE SEQUENCE</scope>
    <source>
        <strain evidence="2">C57BL/6J</strain>
        <tissue evidence="2">Small intestine</tissue>
    </source>
</reference>
<reference evidence="2" key="1">
    <citation type="journal article" date="1999" name="Methods Enzymol.">
        <title>High-efficiency full-length cDNA cloning.</title>
        <authorList>
            <person name="Carninci P."/>
            <person name="Hayashizaki Y."/>
        </authorList>
    </citation>
    <scope>NUCLEOTIDE SEQUENCE</scope>
    <source>
        <strain evidence="2">C57BL/6J</strain>
        <tissue evidence="2">Small intestine</tissue>
    </source>
</reference>
<evidence type="ECO:0000313" key="2">
    <source>
        <dbReference type="EMBL" id="BAB25751.1"/>
    </source>
</evidence>
<organism evidence="2">
    <name type="scientific">Mus musculus</name>
    <name type="common">Mouse</name>
    <dbReference type="NCBI Taxonomy" id="10090"/>
    <lineage>
        <taxon>Eukaryota</taxon>
        <taxon>Metazoa</taxon>
        <taxon>Chordata</taxon>
        <taxon>Craniata</taxon>
        <taxon>Vertebrata</taxon>
        <taxon>Euteleostomi</taxon>
        <taxon>Mammalia</taxon>
        <taxon>Eutheria</taxon>
        <taxon>Euarchontoglires</taxon>
        <taxon>Glires</taxon>
        <taxon>Rodentia</taxon>
        <taxon>Myomorpha</taxon>
        <taxon>Muroidea</taxon>
        <taxon>Muridae</taxon>
        <taxon>Murinae</taxon>
        <taxon>Mus</taxon>
        <taxon>Mus</taxon>
    </lineage>
</organism>
<reference evidence="2" key="7">
    <citation type="journal article" date="2005" name="Science">
        <title>The Transcriptional Landscape of the Mammalian Genome.</title>
        <authorList>
            <consortium name="The FANTOM Consortium"/>
            <consortium name="Riken Genome Exploration Research Group and Genome Science Group (Genome Network Project Core Group)"/>
        </authorList>
    </citation>
    <scope>NUCLEOTIDE SEQUENCE</scope>
    <source>
        <strain evidence="2">C57BL/6J</strain>
        <tissue evidence="2">Small intestine</tissue>
    </source>
</reference>
<reference evidence="2" key="3">
    <citation type="journal article" date="2000" name="Genome Res.">
        <title>RIKEN integrated sequence analysis (RISA) system--384-format sequencing pipeline with 384 multicapillary sequencer.</title>
        <authorList>
            <person name="Shibata K."/>
            <person name="Itoh M."/>
            <person name="Aizawa K."/>
            <person name="Nagaoka S."/>
            <person name="Sasaki N."/>
            <person name="Carninci P."/>
            <person name="Konno H."/>
            <person name="Akiyama J."/>
            <person name="Nishi K."/>
            <person name="Kitsunai T."/>
            <person name="Tashiro H."/>
            <person name="Itoh M."/>
            <person name="Sumi N."/>
            <person name="Ishii Y."/>
            <person name="Nakamura S."/>
            <person name="Hazama M."/>
            <person name="Nishine T."/>
            <person name="Harada A."/>
            <person name="Yamamoto R."/>
            <person name="Matsumoto H."/>
            <person name="Sakaguchi S."/>
            <person name="Ikegami T."/>
            <person name="Kashiwagi K."/>
            <person name="Fujiwake S."/>
            <person name="Inoue K."/>
            <person name="Togawa Y."/>
            <person name="Izawa M."/>
            <person name="Ohara E."/>
            <person name="Watahiki M."/>
            <person name="Yoneda Y."/>
            <person name="Ishikawa T."/>
            <person name="Ozawa K."/>
            <person name="Tanaka T."/>
            <person name="Matsuura S."/>
            <person name="Kawai J."/>
            <person name="Okazaki Y."/>
            <person name="Muramatsu M."/>
            <person name="Inoue Y."/>
            <person name="Kira A."/>
            <person name="Hayashizaki Y."/>
        </authorList>
    </citation>
    <scope>NUCLEOTIDE SEQUENCE</scope>
    <source>
        <strain evidence="2">C57BL/6J</strain>
        <tissue evidence="2">Small intestine</tissue>
    </source>
</reference>
<dbReference type="MGI" id="MGI:98641">
    <property type="gene designation" value="Tcte2"/>
</dbReference>
<feature type="region of interest" description="Disordered" evidence="1">
    <location>
        <begin position="57"/>
        <end position="83"/>
    </location>
</feature>
<evidence type="ECO:0000313" key="3">
    <source>
        <dbReference type="MGI" id="MGI:98641"/>
    </source>
</evidence>
<dbReference type="AGR" id="MGI:98641"/>
<reference evidence="2" key="8">
    <citation type="journal article" date="2005" name="Science">
        <title>Antisense Transcription in the Mammalian Transcriptome.</title>
        <authorList>
            <consortium name="RIKEN Genome Exploration Research Group and Genome Science Group (Genome Network Project Core Group) and the FANTOM Consortium"/>
        </authorList>
    </citation>
    <scope>NUCLEOTIDE SEQUENCE</scope>
    <source>
        <strain evidence="2">C57BL/6J</strain>
        <tissue evidence="2">Small intestine</tissue>
    </source>
</reference>
<gene>
    <name evidence="3" type="primary">Tcte2</name>
</gene>
<dbReference type="AlphaFoldDB" id="Q9D821"/>
<name>Q9D821_MOUSE</name>
<reference evidence="2" key="4">
    <citation type="submission" date="2000-07" db="EMBL/GenBank/DDBJ databases">
        <authorList>
            <person name="Adachi J."/>
            <person name="Aizawa K."/>
            <person name="Akahira S."/>
            <person name="Akimura T."/>
            <person name="Arai A."/>
            <person name="Aono H."/>
            <person name="Arakawa T."/>
            <person name="Bono H."/>
            <person name="Carninci P."/>
            <person name="Fukuda S."/>
            <person name="Fukunishi Y."/>
            <person name="Furuno M."/>
            <person name="Hanagaki T."/>
            <person name="Hara A."/>
            <person name="Hayatsu N."/>
            <person name="Hiramoto K."/>
            <person name="Hiraoka T."/>
            <person name="Hori F."/>
            <person name="Imotani K."/>
            <person name="Ishii Y."/>
            <person name="Itoh M."/>
            <person name="Izawa M."/>
            <person name="Kasukawa T."/>
            <person name="Kato H."/>
            <person name="Kawai J."/>
            <person name="Kojima Y."/>
            <person name="Konno H."/>
            <person name="Kouda M."/>
            <person name="Koya S."/>
            <person name="Kurihara C."/>
            <person name="Matsuyama T."/>
            <person name="Miyazaki A."/>
            <person name="Nishi K."/>
            <person name="Nomura K."/>
            <person name="Numazaki R."/>
            <person name="Ohno M."/>
            <person name="Okazaki Y."/>
            <person name="Okido T."/>
            <person name="Owa C."/>
            <person name="Saito H."/>
            <person name="Saito R."/>
            <person name="Sakai C."/>
            <person name="Sakai K."/>
            <person name="Sano H."/>
            <person name="Sasaki D."/>
            <person name="Shibata K."/>
            <person name="Shibata Y."/>
            <person name="Shinagawa A."/>
            <person name="Shiraki T."/>
            <person name="Sogabe Y."/>
            <person name="Suzuki H."/>
            <person name="Tagami M."/>
            <person name="Tagawa A."/>
            <person name="Takahashi F."/>
            <person name="Tanaka T."/>
            <person name="Tejima Y."/>
            <person name="Toya T."/>
            <person name="Yamamura T."/>
            <person name="Yasunishi A."/>
            <person name="Yoshida K."/>
            <person name="Yoshino M."/>
            <person name="Muramatsu M."/>
            <person name="Hayashizaki Y."/>
        </authorList>
    </citation>
    <scope>NUCLEOTIDE SEQUENCE</scope>
    <source>
        <strain evidence="2">C57BL/6J</strain>
        <tissue evidence="2">Small intestine</tissue>
    </source>
</reference>
<dbReference type="OrthoDB" id="10365128at2759"/>
<proteinExistence type="evidence at transcript level"/>
<dbReference type="EMBL" id="AK008572">
    <property type="protein sequence ID" value="BAB25751.1"/>
    <property type="molecule type" value="mRNA"/>
</dbReference>
<evidence type="ECO:0000256" key="1">
    <source>
        <dbReference type="SAM" id="MobiDB-lite"/>
    </source>
</evidence>
<reference evidence="2" key="6">
    <citation type="journal article" date="2002" name="Nature">
        <title>Analysis of the mouse transcriptome based on functional annotation of 60,770 full-length cDNAs.</title>
        <authorList>
            <consortium name="The FANTOM Consortium and the RIKEN Genome Exploration Research Group Phase I and II Team"/>
        </authorList>
    </citation>
    <scope>NUCLEOTIDE SEQUENCE</scope>
    <source>
        <strain evidence="2">C57BL/6J</strain>
        <tissue evidence="2">Small intestine</tissue>
    </source>
</reference>
<reference evidence="2" key="5">
    <citation type="journal article" date="2001" name="Nature">
        <title>Functional annotation of a full-length mouse cDNA collection.</title>
        <authorList>
            <consortium name="The RIKEN Genome Exploration Research Group Phase II Team and the FANTOM Consortium"/>
        </authorList>
    </citation>
    <scope>NUCLEOTIDE SEQUENCE</scope>
    <source>
        <strain evidence="2">C57BL/6J</strain>
        <tissue evidence="2">Small intestine</tissue>
    </source>
</reference>
<accession>Q9D821</accession>
<sequence>MPGQLKPSLQQSLAQYPNHKEIAATVIGHVQVIPCSREGFDVTHHSTWHGVTQLTSVGGMNNLGDPEKATRRLGSQGRLTRPSPHQAFSISKAYVSSVFRIVPVAVSGRSSSTGVFSLPE</sequence>
<protein>
    <submittedName>
        <fullName evidence="2">Uncharacterized protein</fullName>
    </submittedName>
</protein>